<feature type="compositionally biased region" description="Gly residues" evidence="1">
    <location>
        <begin position="69"/>
        <end position="83"/>
    </location>
</feature>
<evidence type="ECO:0000313" key="3">
    <source>
        <dbReference type="EMBL" id="TKW09404.1"/>
    </source>
</evidence>
<sequence>MTTTVRASSRGLVALCFASLLLFSSFAAAETSGTRGKTHAYTRICIPGPCPNPAGPAVPGYGGSQPVPGYGGGQPAPGYGGKP</sequence>
<feature type="chain" id="PRO_5020327298" evidence="2">
    <location>
        <begin position="30"/>
        <end position="83"/>
    </location>
</feature>
<evidence type="ECO:0000256" key="1">
    <source>
        <dbReference type="SAM" id="MobiDB-lite"/>
    </source>
</evidence>
<reference evidence="3" key="1">
    <citation type="submission" date="2019-03" db="EMBL/GenBank/DDBJ databases">
        <title>WGS assembly of Setaria viridis.</title>
        <authorList>
            <person name="Huang P."/>
            <person name="Jenkins J."/>
            <person name="Grimwood J."/>
            <person name="Barry K."/>
            <person name="Healey A."/>
            <person name="Mamidi S."/>
            <person name="Sreedasyam A."/>
            <person name="Shu S."/>
            <person name="Feldman M."/>
            <person name="Wu J."/>
            <person name="Yu Y."/>
            <person name="Chen C."/>
            <person name="Johnson J."/>
            <person name="Rokhsar D."/>
            <person name="Baxter I."/>
            <person name="Schmutz J."/>
            <person name="Brutnell T."/>
            <person name="Kellogg E."/>
        </authorList>
    </citation>
    <scope>NUCLEOTIDE SEQUENCE [LARGE SCALE GENOMIC DNA]</scope>
</reference>
<dbReference type="Gramene" id="TKW09404">
    <property type="protein sequence ID" value="TKW09404"/>
    <property type="gene ID" value="SEVIR_6G092450v2"/>
</dbReference>
<organism evidence="3 4">
    <name type="scientific">Setaria viridis</name>
    <name type="common">Green bristlegrass</name>
    <name type="synonym">Setaria italica subsp. viridis</name>
    <dbReference type="NCBI Taxonomy" id="4556"/>
    <lineage>
        <taxon>Eukaryota</taxon>
        <taxon>Viridiplantae</taxon>
        <taxon>Streptophyta</taxon>
        <taxon>Embryophyta</taxon>
        <taxon>Tracheophyta</taxon>
        <taxon>Spermatophyta</taxon>
        <taxon>Magnoliopsida</taxon>
        <taxon>Liliopsida</taxon>
        <taxon>Poales</taxon>
        <taxon>Poaceae</taxon>
        <taxon>PACMAD clade</taxon>
        <taxon>Panicoideae</taxon>
        <taxon>Panicodae</taxon>
        <taxon>Paniceae</taxon>
        <taxon>Cenchrinae</taxon>
        <taxon>Setaria</taxon>
    </lineage>
</organism>
<keyword evidence="4" id="KW-1185">Reference proteome</keyword>
<proteinExistence type="predicted"/>
<feature type="region of interest" description="Disordered" evidence="1">
    <location>
        <begin position="56"/>
        <end position="83"/>
    </location>
</feature>
<name>A0A4U6U5F4_SETVI</name>
<keyword evidence="2" id="KW-0732">Signal</keyword>
<dbReference type="AlphaFoldDB" id="A0A4U6U5F4"/>
<evidence type="ECO:0000313" key="4">
    <source>
        <dbReference type="Proteomes" id="UP000298652"/>
    </source>
</evidence>
<protein>
    <submittedName>
        <fullName evidence="3">Uncharacterized protein</fullName>
    </submittedName>
</protein>
<feature type="signal peptide" evidence="2">
    <location>
        <begin position="1"/>
        <end position="29"/>
    </location>
</feature>
<accession>A0A4U6U5F4</accession>
<gene>
    <name evidence="3" type="ORF">SEVIR_6G092450v2</name>
</gene>
<dbReference type="Proteomes" id="UP000298652">
    <property type="component" value="Chromosome 6"/>
</dbReference>
<evidence type="ECO:0000256" key="2">
    <source>
        <dbReference type="SAM" id="SignalP"/>
    </source>
</evidence>
<dbReference type="EMBL" id="CM016557">
    <property type="protein sequence ID" value="TKW09404.1"/>
    <property type="molecule type" value="Genomic_DNA"/>
</dbReference>